<gene>
    <name evidence="3" type="ORF">NBG84_19730</name>
</gene>
<dbReference type="EMBL" id="JAMQAW010000025">
    <property type="protein sequence ID" value="MCM2390498.1"/>
    <property type="molecule type" value="Genomic_DNA"/>
</dbReference>
<name>A0ABT0UPN0_9ACTN</name>
<feature type="transmembrane region" description="Helical" evidence="2">
    <location>
        <begin position="43"/>
        <end position="76"/>
    </location>
</feature>
<protein>
    <submittedName>
        <fullName evidence="3">DUF3040 domain-containing protein</fullName>
    </submittedName>
</protein>
<reference evidence="3" key="1">
    <citation type="submission" date="2022-06" db="EMBL/GenBank/DDBJ databases">
        <title>Genome public.</title>
        <authorList>
            <person name="Sun Q."/>
        </authorList>
    </citation>
    <scope>NUCLEOTIDE SEQUENCE</scope>
    <source>
        <strain evidence="3">CWNU-1</strain>
    </source>
</reference>
<sequence>MARSGNDPLHDLAHRMRNDDPRFARAMERGQPRRPREYRRRSAWLLLSVAVVLFGVGMGIADGLLIASGVVAAGAAGHLFDPQLDRPGQQSRR</sequence>
<evidence type="ECO:0000313" key="3">
    <source>
        <dbReference type="EMBL" id="MCM2390498.1"/>
    </source>
</evidence>
<dbReference type="Proteomes" id="UP001431429">
    <property type="component" value="Unassembled WGS sequence"/>
</dbReference>
<feature type="region of interest" description="Disordered" evidence="1">
    <location>
        <begin position="1"/>
        <end position="34"/>
    </location>
</feature>
<evidence type="ECO:0000256" key="1">
    <source>
        <dbReference type="SAM" id="MobiDB-lite"/>
    </source>
</evidence>
<feature type="compositionally biased region" description="Basic and acidic residues" evidence="1">
    <location>
        <begin position="8"/>
        <end position="34"/>
    </location>
</feature>
<keyword evidence="2" id="KW-1133">Transmembrane helix</keyword>
<organism evidence="3 4">
    <name type="scientific">Streptomyces albipurpureus</name>
    <dbReference type="NCBI Taxonomy" id="2897419"/>
    <lineage>
        <taxon>Bacteria</taxon>
        <taxon>Bacillati</taxon>
        <taxon>Actinomycetota</taxon>
        <taxon>Actinomycetes</taxon>
        <taxon>Kitasatosporales</taxon>
        <taxon>Streptomycetaceae</taxon>
        <taxon>Streptomyces</taxon>
    </lineage>
</organism>
<dbReference type="RefSeq" id="WP_250920841.1">
    <property type="nucleotide sequence ID" value="NZ_JAMQAW010000025.1"/>
</dbReference>
<keyword evidence="2" id="KW-0472">Membrane</keyword>
<proteinExistence type="predicted"/>
<accession>A0ABT0UPN0</accession>
<comment type="caution">
    <text evidence="3">The sequence shown here is derived from an EMBL/GenBank/DDBJ whole genome shotgun (WGS) entry which is preliminary data.</text>
</comment>
<keyword evidence="2" id="KW-0812">Transmembrane</keyword>
<evidence type="ECO:0000313" key="4">
    <source>
        <dbReference type="Proteomes" id="UP001431429"/>
    </source>
</evidence>
<dbReference type="InterPro" id="IPR021401">
    <property type="entry name" value="DUF3040"/>
</dbReference>
<dbReference type="Pfam" id="PF11239">
    <property type="entry name" value="DUF3040"/>
    <property type="match status" value="1"/>
</dbReference>
<keyword evidence="4" id="KW-1185">Reference proteome</keyword>
<evidence type="ECO:0000256" key="2">
    <source>
        <dbReference type="SAM" id="Phobius"/>
    </source>
</evidence>